<feature type="domain" description="Phospholipase/carboxylesterase/thioesterase" evidence="1">
    <location>
        <begin position="145"/>
        <end position="254"/>
    </location>
</feature>
<evidence type="ECO:0000313" key="2">
    <source>
        <dbReference type="EMBL" id="CAG7603924.1"/>
    </source>
</evidence>
<dbReference type="GO" id="GO:0016787">
    <property type="term" value="F:hydrolase activity"/>
    <property type="evidence" value="ECO:0007669"/>
    <property type="project" value="InterPro"/>
</dbReference>
<evidence type="ECO:0000259" key="1">
    <source>
        <dbReference type="Pfam" id="PF02230"/>
    </source>
</evidence>
<dbReference type="Pfam" id="PF02230">
    <property type="entry name" value="Abhydrolase_2"/>
    <property type="match status" value="1"/>
</dbReference>
<gene>
    <name evidence="2" type="ORF">LEUCIP111803_00685</name>
</gene>
<protein>
    <recommendedName>
        <fullName evidence="1">Phospholipase/carboxylesterase/thioesterase domain-containing protein</fullName>
    </recommendedName>
</protein>
<name>A0A916JUK3_9MICO</name>
<sequence length="260" mass="27394">MDGLRIDDALVRWAVDGRAASAEAAVAALAERPLLLLMHGYGSFEGDLIELSSRLPAGFVCASPRAPLVAPPPVVDGYAWWQIALDEHGLRAQVPAPADFVGGPEHRAASVVLDWLDALGDRVADRSAATTTTTTNAAADLAGLGTIALMGFSQGGALVTSLLRLRPGRFACGVNCSGFVAAGRFAGDEELARIRPPMFWGRDEADPVIDAERIALTRAWAPAHTELDARLYDGILHGIGAEELADVSAFLARHVPEAAR</sequence>
<organism evidence="2 3">
    <name type="scientific">Leucobacter soli</name>
    <dbReference type="NCBI Taxonomy" id="2812850"/>
    <lineage>
        <taxon>Bacteria</taxon>
        <taxon>Bacillati</taxon>
        <taxon>Actinomycetota</taxon>
        <taxon>Actinomycetes</taxon>
        <taxon>Micrococcales</taxon>
        <taxon>Microbacteriaceae</taxon>
        <taxon>Leucobacter</taxon>
    </lineage>
</organism>
<dbReference type="Proteomes" id="UP000693892">
    <property type="component" value="Unassembled WGS sequence"/>
</dbReference>
<dbReference type="RefSeq" id="WP_218114315.1">
    <property type="nucleotide sequence ID" value="NZ_CAJVAP010000006.1"/>
</dbReference>
<reference evidence="2" key="1">
    <citation type="submission" date="2021-06" db="EMBL/GenBank/DDBJ databases">
        <authorList>
            <person name="Criscuolo A."/>
        </authorList>
    </citation>
    <scope>NUCLEOTIDE SEQUENCE</scope>
    <source>
        <strain evidence="2">CIP111803</strain>
    </source>
</reference>
<comment type="caution">
    <text evidence="2">The sequence shown here is derived from an EMBL/GenBank/DDBJ whole genome shotgun (WGS) entry which is preliminary data.</text>
</comment>
<keyword evidence="3" id="KW-1185">Reference proteome</keyword>
<dbReference type="AlphaFoldDB" id="A0A916JUK3"/>
<dbReference type="EMBL" id="CAJVAP010000006">
    <property type="protein sequence ID" value="CAG7603924.1"/>
    <property type="molecule type" value="Genomic_DNA"/>
</dbReference>
<proteinExistence type="predicted"/>
<dbReference type="InterPro" id="IPR003140">
    <property type="entry name" value="PLipase/COase/thioEstase"/>
</dbReference>
<accession>A0A916JUK3</accession>
<evidence type="ECO:0000313" key="3">
    <source>
        <dbReference type="Proteomes" id="UP000693892"/>
    </source>
</evidence>